<organism evidence="2 3">
    <name type="scientific">Methyloglobulus morosus KoM1</name>
    <dbReference type="NCBI Taxonomy" id="1116472"/>
    <lineage>
        <taxon>Bacteria</taxon>
        <taxon>Pseudomonadati</taxon>
        <taxon>Pseudomonadota</taxon>
        <taxon>Gammaproteobacteria</taxon>
        <taxon>Methylococcales</taxon>
        <taxon>Methylococcaceae</taxon>
        <taxon>Methyloglobulus</taxon>
    </lineage>
</organism>
<dbReference type="RefSeq" id="WP_023496133.1">
    <property type="nucleotide sequence ID" value="NZ_AYLO01000131.1"/>
</dbReference>
<proteinExistence type="predicted"/>
<dbReference type="eggNOG" id="ENOG50330VS">
    <property type="taxonomic scope" value="Bacteria"/>
</dbReference>
<evidence type="ECO:0000313" key="2">
    <source>
        <dbReference type="EMBL" id="ESS68914.1"/>
    </source>
</evidence>
<dbReference type="Pfam" id="PF13451">
    <property type="entry name" value="zf_Tbcl"/>
    <property type="match status" value="1"/>
</dbReference>
<dbReference type="Proteomes" id="UP000017842">
    <property type="component" value="Unassembled WGS sequence"/>
</dbReference>
<evidence type="ECO:0000313" key="3">
    <source>
        <dbReference type="Proteomes" id="UP000017842"/>
    </source>
</evidence>
<accession>V5BM79</accession>
<keyword evidence="3" id="KW-1185">Reference proteome</keyword>
<feature type="domain" description="Probable zinc-binding" evidence="1">
    <location>
        <begin position="71"/>
        <end position="119"/>
    </location>
</feature>
<protein>
    <submittedName>
        <fullName evidence="2">Putative zinc-binding protein</fullName>
    </submittedName>
</protein>
<reference evidence="2 3" key="1">
    <citation type="journal article" date="2013" name="Genome Announc.">
        <title>Draft Genome Sequence of the Methanotrophic Gammaproteobacterium Methyloglobulus morosus DSM 22980 Strain KoM1.</title>
        <authorList>
            <person name="Poehlein A."/>
            <person name="Deutzmann J.S."/>
            <person name="Daniel R."/>
            <person name="Simeonova D.D."/>
        </authorList>
    </citation>
    <scope>NUCLEOTIDE SEQUENCE [LARGE SCALE GENOMIC DNA]</scope>
    <source>
        <strain evidence="2 3">KoM1</strain>
    </source>
</reference>
<dbReference type="OrthoDB" id="289270at2"/>
<dbReference type="InterPro" id="IPR025306">
    <property type="entry name" value="Zn-bnd_dom_prob"/>
</dbReference>
<gene>
    <name evidence="2" type="ORF">MGMO_142c00070</name>
</gene>
<sequence>MKSGRQRRAEIMSRRNAKRAANLVKNKYLKGVSVANQYGRQHGSVPVNPANLSPNNSYGIPEFVKRGFYADLPFTCKQCGTPQIWTAQQQHWWYELAKGDVWTIAVLCRPCRIKESERKALARKIHLEGLLRKRQLSNNNLSQEIIANKQLMMQL</sequence>
<name>V5BM79_9GAMM</name>
<dbReference type="EMBL" id="AYLO01000131">
    <property type="protein sequence ID" value="ESS68914.1"/>
    <property type="molecule type" value="Genomic_DNA"/>
</dbReference>
<dbReference type="STRING" id="1116472.MGMO_142c00070"/>
<comment type="caution">
    <text evidence="2">The sequence shown here is derived from an EMBL/GenBank/DDBJ whole genome shotgun (WGS) entry which is preliminary data.</text>
</comment>
<dbReference type="AlphaFoldDB" id="V5BM79"/>
<evidence type="ECO:0000259" key="1">
    <source>
        <dbReference type="Pfam" id="PF13451"/>
    </source>
</evidence>